<keyword evidence="2" id="KW-0812">Transmembrane</keyword>
<evidence type="ECO:0000313" key="4">
    <source>
        <dbReference type="Proteomes" id="UP001234178"/>
    </source>
</evidence>
<gene>
    <name evidence="3" type="ORF">OUZ56_027154</name>
</gene>
<dbReference type="Gene3D" id="1.25.10.10">
    <property type="entry name" value="Leucine-rich Repeat Variant"/>
    <property type="match status" value="1"/>
</dbReference>
<proteinExistence type="predicted"/>
<dbReference type="SUPFAM" id="SSF48371">
    <property type="entry name" value="ARM repeat"/>
    <property type="match status" value="1"/>
</dbReference>
<protein>
    <submittedName>
        <fullName evidence="3">Uncharacterized protein</fullName>
    </submittedName>
</protein>
<evidence type="ECO:0000256" key="1">
    <source>
        <dbReference type="SAM" id="MobiDB-lite"/>
    </source>
</evidence>
<keyword evidence="4" id="KW-1185">Reference proteome</keyword>
<dbReference type="InterPro" id="IPR016024">
    <property type="entry name" value="ARM-type_fold"/>
</dbReference>
<keyword evidence="2" id="KW-0472">Membrane</keyword>
<feature type="transmembrane region" description="Helical" evidence="2">
    <location>
        <begin position="12"/>
        <end position="32"/>
    </location>
</feature>
<feature type="compositionally biased region" description="Basic and acidic residues" evidence="1">
    <location>
        <begin position="43"/>
        <end position="57"/>
    </location>
</feature>
<dbReference type="PROSITE" id="PS51257">
    <property type="entry name" value="PROKAR_LIPOPROTEIN"/>
    <property type="match status" value="1"/>
</dbReference>
<evidence type="ECO:0000256" key="2">
    <source>
        <dbReference type="SAM" id="Phobius"/>
    </source>
</evidence>
<organism evidence="3 4">
    <name type="scientific">Daphnia magna</name>
    <dbReference type="NCBI Taxonomy" id="35525"/>
    <lineage>
        <taxon>Eukaryota</taxon>
        <taxon>Metazoa</taxon>
        <taxon>Ecdysozoa</taxon>
        <taxon>Arthropoda</taxon>
        <taxon>Crustacea</taxon>
        <taxon>Branchiopoda</taxon>
        <taxon>Diplostraca</taxon>
        <taxon>Cladocera</taxon>
        <taxon>Anomopoda</taxon>
        <taxon>Daphniidae</taxon>
        <taxon>Daphnia</taxon>
    </lineage>
</organism>
<comment type="caution">
    <text evidence="3">The sequence shown here is derived from an EMBL/GenBank/DDBJ whole genome shotgun (WGS) entry which is preliminary data.</text>
</comment>
<accession>A0ABQ9ZNY3</accession>
<dbReference type="InterPro" id="IPR011989">
    <property type="entry name" value="ARM-like"/>
</dbReference>
<sequence>MVTVRKTHFVRFVIAAALLIAIGCIVGLIVIGTSKPTKTDLLSSERKDCSTTEKKLPEAPTRYNPNHPGNDPDPRFESEMKESNIYNPRVVKPQGKMFPLNDMFGNISDEDLESLLLPHEQKPSLEKEMIHTLSSIVSGVSHPNIKANVKTKKNLEFKAEMTKLLTSIVQETNPTNKWSLAETLSSIVLEQGIDLEVKDMMRRVVVNIVNQHEADPVVKWKMVELVSDVISQESDEALKWKMLFTLWKISSQNMETKFKSQMLTILSAIAREENSPETQLKTATTLSSIIHRFGKEETRENMERLLSIIVHSSENFESTTADTAESEVDEQSKLETVFPKKLTSVDAIFSNLAQEETERKVAANLIELISLTESQSPRIKAAMDRILTKIITNNLITTDMQSEMVSNLSNILDEKKAPAEDQARKSEMTDLLSHVTSEVKAPIAQSGVKSEMINVVSRFGDEEKVAVSKPERVYLPTQVAGKGEQLAADFRQQTEMVNMFTKVLDEEKAPAEDLARKSEMTDLFSHVTSEVKAPIAESGMKSEMINIVSRFGDEEKAAVSKPERVYLPTQVAGKGEQLAADFRQQTEMVDMFTKVLDEEKAPGEDLARKSEMTDLFSHVTSEVKASIAESKIKSEMIKILSQYGDKEKVETNAVRLTNLILSRQAQAGLPGFPKSQKYV</sequence>
<feature type="region of interest" description="Disordered" evidence="1">
    <location>
        <begin position="39"/>
        <end position="78"/>
    </location>
</feature>
<name>A0ABQ9ZNY3_9CRUS</name>
<keyword evidence="2" id="KW-1133">Transmembrane helix</keyword>
<reference evidence="3 4" key="1">
    <citation type="journal article" date="2023" name="Nucleic Acids Res.">
        <title>The hologenome of Daphnia magna reveals possible DNA methylation and microbiome-mediated evolution of the host genome.</title>
        <authorList>
            <person name="Chaturvedi A."/>
            <person name="Li X."/>
            <person name="Dhandapani V."/>
            <person name="Marshall H."/>
            <person name="Kissane S."/>
            <person name="Cuenca-Cambronero M."/>
            <person name="Asole G."/>
            <person name="Calvet F."/>
            <person name="Ruiz-Romero M."/>
            <person name="Marangio P."/>
            <person name="Guigo R."/>
            <person name="Rago D."/>
            <person name="Mirbahai L."/>
            <person name="Eastwood N."/>
            <person name="Colbourne J.K."/>
            <person name="Zhou J."/>
            <person name="Mallon E."/>
            <person name="Orsini L."/>
        </authorList>
    </citation>
    <scope>NUCLEOTIDE SEQUENCE [LARGE SCALE GENOMIC DNA]</scope>
    <source>
        <strain evidence="3">LRV0_1</strain>
    </source>
</reference>
<dbReference type="Proteomes" id="UP001234178">
    <property type="component" value="Unassembled WGS sequence"/>
</dbReference>
<dbReference type="EMBL" id="JAOYFB010000004">
    <property type="protein sequence ID" value="KAK4014637.1"/>
    <property type="molecule type" value="Genomic_DNA"/>
</dbReference>
<evidence type="ECO:0000313" key="3">
    <source>
        <dbReference type="EMBL" id="KAK4014637.1"/>
    </source>
</evidence>